<dbReference type="HAMAP" id="MF_01341">
    <property type="entry name" value="Ribosomal_uL15"/>
    <property type="match status" value="1"/>
</dbReference>
<gene>
    <name evidence="6" type="ORF">TrCOL_g1284</name>
</gene>
<feature type="region of interest" description="Disordered" evidence="4">
    <location>
        <begin position="35"/>
        <end position="95"/>
    </location>
</feature>
<feature type="region of interest" description="Disordered" evidence="4">
    <location>
        <begin position="1"/>
        <end position="20"/>
    </location>
</feature>
<evidence type="ECO:0000256" key="4">
    <source>
        <dbReference type="SAM" id="MobiDB-lite"/>
    </source>
</evidence>
<dbReference type="Gene3D" id="3.100.10.10">
    <property type="match status" value="1"/>
</dbReference>
<dbReference type="InterPro" id="IPR030878">
    <property type="entry name" value="Ribosomal_uL15"/>
</dbReference>
<evidence type="ECO:0000259" key="5">
    <source>
        <dbReference type="Pfam" id="PF00828"/>
    </source>
</evidence>
<evidence type="ECO:0000256" key="2">
    <source>
        <dbReference type="ARBA" id="ARBA00022980"/>
    </source>
</evidence>
<dbReference type="AlphaFoldDB" id="A0A9W7L6V1"/>
<dbReference type="GO" id="GO:0005762">
    <property type="term" value="C:mitochondrial large ribosomal subunit"/>
    <property type="evidence" value="ECO:0007669"/>
    <property type="project" value="TreeGrafter"/>
</dbReference>
<dbReference type="InterPro" id="IPR005749">
    <property type="entry name" value="Ribosomal_uL15_bac-type"/>
</dbReference>
<dbReference type="InterPro" id="IPR021131">
    <property type="entry name" value="Ribosomal_uL15/eL18"/>
</dbReference>
<keyword evidence="7" id="KW-1185">Reference proteome</keyword>
<comment type="caution">
    <text evidence="6">The sequence shown here is derived from an EMBL/GenBank/DDBJ whole genome shotgun (WGS) entry which is preliminary data.</text>
</comment>
<reference evidence="7" key="1">
    <citation type="journal article" date="2023" name="Commun. Biol.">
        <title>Genome analysis of Parmales, the sister group of diatoms, reveals the evolutionary specialization of diatoms from phago-mixotrophs to photoautotrophs.</title>
        <authorList>
            <person name="Ban H."/>
            <person name="Sato S."/>
            <person name="Yoshikawa S."/>
            <person name="Yamada K."/>
            <person name="Nakamura Y."/>
            <person name="Ichinomiya M."/>
            <person name="Sato N."/>
            <person name="Blanc-Mathieu R."/>
            <person name="Endo H."/>
            <person name="Kuwata A."/>
            <person name="Ogata H."/>
        </authorList>
    </citation>
    <scope>NUCLEOTIDE SEQUENCE [LARGE SCALE GENOMIC DNA]</scope>
</reference>
<sequence length="254" mass="27804">MLSSLIITHSRSVTTRPSITSRPLSSLSLNDLTFEPGSRHSKKRVGRGIGSGLGKTCGKGHKGKKARAGRGIPLGFEGGQTPMYRRLPKRGFSKPNKKEFETVGLNKIEDYVSMGRLSPTGTGSGGVITMKDLIDANVVSSIKHGVKLVASDKVKTSKDISCKYPLNLEVSSVSSQAIASIEAAGGSVVATHFNRLALRALLKPHKFEPGMIPRRARPPPKMMEYYTRYEKRGYLSKEIQLERQLRKLGLEDKK</sequence>
<feature type="compositionally biased region" description="Basic residues" evidence="4">
    <location>
        <begin position="58"/>
        <end position="68"/>
    </location>
</feature>
<feature type="domain" description="Large ribosomal subunit protein uL15/eL18" evidence="5">
    <location>
        <begin position="102"/>
        <end position="189"/>
    </location>
</feature>
<evidence type="ECO:0000313" key="6">
    <source>
        <dbReference type="EMBL" id="GMI34583.1"/>
    </source>
</evidence>
<organism evidence="6 7">
    <name type="scientific">Triparma columacea</name>
    <dbReference type="NCBI Taxonomy" id="722753"/>
    <lineage>
        <taxon>Eukaryota</taxon>
        <taxon>Sar</taxon>
        <taxon>Stramenopiles</taxon>
        <taxon>Ochrophyta</taxon>
        <taxon>Bolidophyceae</taxon>
        <taxon>Parmales</taxon>
        <taxon>Triparmaceae</taxon>
        <taxon>Triparma</taxon>
    </lineage>
</organism>
<dbReference type="GO" id="GO:0003735">
    <property type="term" value="F:structural constituent of ribosome"/>
    <property type="evidence" value="ECO:0007669"/>
    <property type="project" value="InterPro"/>
</dbReference>
<proteinExistence type="inferred from homology"/>
<keyword evidence="3" id="KW-0687">Ribonucleoprotein</keyword>
<dbReference type="SUPFAM" id="SSF52080">
    <property type="entry name" value="Ribosomal proteins L15p and L18e"/>
    <property type="match status" value="1"/>
</dbReference>
<dbReference type="Pfam" id="PF00828">
    <property type="entry name" value="Ribosomal_L27A"/>
    <property type="match status" value="1"/>
</dbReference>
<dbReference type="PANTHER" id="PTHR12934:SF11">
    <property type="entry name" value="LARGE RIBOSOMAL SUBUNIT PROTEIN UL15M"/>
    <property type="match status" value="1"/>
</dbReference>
<accession>A0A9W7L6V1</accession>
<feature type="compositionally biased region" description="Gly residues" evidence="4">
    <location>
        <begin position="47"/>
        <end position="57"/>
    </location>
</feature>
<dbReference type="EMBL" id="BRYA01000044">
    <property type="protein sequence ID" value="GMI34583.1"/>
    <property type="molecule type" value="Genomic_DNA"/>
</dbReference>
<dbReference type="InterPro" id="IPR036227">
    <property type="entry name" value="Ribosomal_uL15/eL18_sf"/>
</dbReference>
<dbReference type="OrthoDB" id="361383at2759"/>
<keyword evidence="2" id="KW-0689">Ribosomal protein</keyword>
<name>A0A9W7L6V1_9STRA</name>
<dbReference type="PANTHER" id="PTHR12934">
    <property type="entry name" value="50S RIBOSOMAL PROTEIN L15"/>
    <property type="match status" value="1"/>
</dbReference>
<evidence type="ECO:0000313" key="7">
    <source>
        <dbReference type="Proteomes" id="UP001165065"/>
    </source>
</evidence>
<evidence type="ECO:0000256" key="3">
    <source>
        <dbReference type="ARBA" id="ARBA00023274"/>
    </source>
</evidence>
<dbReference type="NCBIfam" id="TIGR01071">
    <property type="entry name" value="rplO_bact"/>
    <property type="match status" value="1"/>
</dbReference>
<protein>
    <recommendedName>
        <fullName evidence="5">Large ribosomal subunit protein uL15/eL18 domain-containing protein</fullName>
    </recommendedName>
</protein>
<dbReference type="Proteomes" id="UP001165065">
    <property type="component" value="Unassembled WGS sequence"/>
</dbReference>
<comment type="similarity">
    <text evidence="1">Belongs to the universal ribosomal protein uL15 family.</text>
</comment>
<evidence type="ECO:0000256" key="1">
    <source>
        <dbReference type="ARBA" id="ARBA00007320"/>
    </source>
</evidence>
<dbReference type="GO" id="GO:0006412">
    <property type="term" value="P:translation"/>
    <property type="evidence" value="ECO:0007669"/>
    <property type="project" value="InterPro"/>
</dbReference>